<dbReference type="AlphaFoldDB" id="A0A812PSQ6"/>
<comment type="caution">
    <text evidence="2">The sequence shown here is derived from an EMBL/GenBank/DDBJ whole genome shotgun (WGS) entry which is preliminary data.</text>
</comment>
<protein>
    <submittedName>
        <fullName evidence="2">Uncharacterized protein</fullName>
    </submittedName>
</protein>
<feature type="compositionally biased region" description="Low complexity" evidence="1">
    <location>
        <begin position="31"/>
        <end position="49"/>
    </location>
</feature>
<feature type="region of interest" description="Disordered" evidence="1">
    <location>
        <begin position="1"/>
        <end position="57"/>
    </location>
</feature>
<gene>
    <name evidence="2" type="ORF">SNAT2548_LOCUS18780</name>
</gene>
<evidence type="ECO:0000256" key="1">
    <source>
        <dbReference type="SAM" id="MobiDB-lite"/>
    </source>
</evidence>
<evidence type="ECO:0000313" key="3">
    <source>
        <dbReference type="Proteomes" id="UP000604046"/>
    </source>
</evidence>
<keyword evidence="3" id="KW-1185">Reference proteome</keyword>
<dbReference type="Proteomes" id="UP000604046">
    <property type="component" value="Unassembled WGS sequence"/>
</dbReference>
<sequence>MTWHLKALARTPGSSSPSTCTAMPCSSTSFGAPSSPGSTSRPRSRAPSGVRMPAGSS</sequence>
<reference evidence="2" key="1">
    <citation type="submission" date="2021-02" db="EMBL/GenBank/DDBJ databases">
        <authorList>
            <person name="Dougan E. K."/>
            <person name="Rhodes N."/>
            <person name="Thang M."/>
            <person name="Chan C."/>
        </authorList>
    </citation>
    <scope>NUCLEOTIDE SEQUENCE</scope>
</reference>
<feature type="compositionally biased region" description="Polar residues" evidence="1">
    <location>
        <begin position="12"/>
        <end position="30"/>
    </location>
</feature>
<accession>A0A812PSQ6</accession>
<name>A0A812PSQ6_9DINO</name>
<evidence type="ECO:0000313" key="2">
    <source>
        <dbReference type="EMBL" id="CAE7354328.1"/>
    </source>
</evidence>
<organism evidence="2 3">
    <name type="scientific">Symbiodinium natans</name>
    <dbReference type="NCBI Taxonomy" id="878477"/>
    <lineage>
        <taxon>Eukaryota</taxon>
        <taxon>Sar</taxon>
        <taxon>Alveolata</taxon>
        <taxon>Dinophyceae</taxon>
        <taxon>Suessiales</taxon>
        <taxon>Symbiodiniaceae</taxon>
        <taxon>Symbiodinium</taxon>
    </lineage>
</organism>
<proteinExistence type="predicted"/>
<dbReference type="EMBL" id="CAJNDS010002155">
    <property type="protein sequence ID" value="CAE7354328.1"/>
    <property type="molecule type" value="Genomic_DNA"/>
</dbReference>